<keyword evidence="10" id="KW-1185">Reference proteome</keyword>
<keyword evidence="2" id="KW-0479">Metal-binding</keyword>
<dbReference type="AlphaFoldDB" id="A0AA40BV48"/>
<dbReference type="SMART" id="SM00906">
    <property type="entry name" value="Fungal_trans"/>
    <property type="match status" value="1"/>
</dbReference>
<organism evidence="9 10">
    <name type="scientific">Bombardia bombarda</name>
    <dbReference type="NCBI Taxonomy" id="252184"/>
    <lineage>
        <taxon>Eukaryota</taxon>
        <taxon>Fungi</taxon>
        <taxon>Dikarya</taxon>
        <taxon>Ascomycota</taxon>
        <taxon>Pezizomycotina</taxon>
        <taxon>Sordariomycetes</taxon>
        <taxon>Sordariomycetidae</taxon>
        <taxon>Sordariales</taxon>
        <taxon>Lasiosphaeriaceae</taxon>
        <taxon>Bombardia</taxon>
    </lineage>
</organism>
<sequence>MTSPFQNNVMEHREQRSARARRGTTCVHCRKMKLRCDAAIKFPAACSRCSKVDRECTFGAQTAPQPAKPAHIPPDSSSSRIAQLERDLHDIKRRLEDDTTSSVPTSVPSWSGDAAHDHDSPPEYSSGPATGYGFDLSAQQLGGVDMSPADFLELVDDFFAQFHHQFPFIGGKRELVRDCIQCPLLYWAIVSIASKVNPKHHNLPIQLTWPVRRLAADTALKPPSLPLVQALLLLCLWPLPFASMDDDPSWTFVGIATHKALQMALHKSTFERNFDNQMSRLNELTRQTMRSTWLACFILNHCLSFRLAIPPTAHLDPSLLQPRSDSLPLSPILLAAAEICHKESLINSLLAQGTFSTGTYRSRVLVMKTSELELDMMGARLNVSSSPLLEHLFSGTKLRLYSHALLGLRKDGDVHWVDSSTGGSPGPVPVEVVDYISKAYAVVLRAVNISLHPALGHRDSDSKRPATTTRSTVSPAAAAAAAGGASASASASGPAEDATLKNSSFPWTVIDIQELIFSIFVLLRIRHIYPDAADNADTNDALHRGWAFLKSCSVAEGDHFHRLSDIIHFITNQEDPAIENDGSAEANAMRKKTGPDIVYGLIKLASKRYLYSWRKHPSIFPDSSQPHVLNGAGTDAGGGGTSGWMDAGTAGLGGAGGGSGGSDVALADIDFPLWPSLEGDDGYGGAFVFGFQ</sequence>
<feature type="domain" description="Zn(2)-C6 fungal-type" evidence="8">
    <location>
        <begin position="25"/>
        <end position="58"/>
    </location>
</feature>
<dbReference type="CDD" id="cd00067">
    <property type="entry name" value="GAL4"/>
    <property type="match status" value="1"/>
</dbReference>
<feature type="compositionally biased region" description="Low complexity" evidence="7">
    <location>
        <begin position="100"/>
        <end position="109"/>
    </location>
</feature>
<evidence type="ECO:0000256" key="3">
    <source>
        <dbReference type="ARBA" id="ARBA00023015"/>
    </source>
</evidence>
<feature type="region of interest" description="Disordered" evidence="7">
    <location>
        <begin position="93"/>
        <end position="129"/>
    </location>
</feature>
<dbReference type="InterPro" id="IPR001138">
    <property type="entry name" value="Zn2Cys6_DnaBD"/>
</dbReference>
<dbReference type="PANTHER" id="PTHR31845:SF21">
    <property type="entry name" value="REGULATORY PROTEIN LEU3"/>
    <property type="match status" value="1"/>
</dbReference>
<evidence type="ECO:0000256" key="5">
    <source>
        <dbReference type="ARBA" id="ARBA00023163"/>
    </source>
</evidence>
<dbReference type="GO" id="GO:0008270">
    <property type="term" value="F:zinc ion binding"/>
    <property type="evidence" value="ECO:0007669"/>
    <property type="project" value="InterPro"/>
</dbReference>
<dbReference type="PROSITE" id="PS50048">
    <property type="entry name" value="ZN2_CY6_FUNGAL_2"/>
    <property type="match status" value="1"/>
</dbReference>
<protein>
    <recommendedName>
        <fullName evidence="8">Zn(2)-C6 fungal-type domain-containing protein</fullName>
    </recommendedName>
</protein>
<dbReference type="InterPro" id="IPR036864">
    <property type="entry name" value="Zn2-C6_fun-type_DNA-bd_sf"/>
</dbReference>
<evidence type="ECO:0000256" key="6">
    <source>
        <dbReference type="ARBA" id="ARBA00023242"/>
    </source>
</evidence>
<dbReference type="EMBL" id="JAULSR010000007">
    <property type="protein sequence ID" value="KAK0614841.1"/>
    <property type="molecule type" value="Genomic_DNA"/>
</dbReference>
<dbReference type="Proteomes" id="UP001174934">
    <property type="component" value="Unassembled WGS sequence"/>
</dbReference>
<feature type="region of interest" description="Disordered" evidence="7">
    <location>
        <begin position="624"/>
        <end position="644"/>
    </location>
</feature>
<dbReference type="GO" id="GO:0006351">
    <property type="term" value="P:DNA-templated transcription"/>
    <property type="evidence" value="ECO:0007669"/>
    <property type="project" value="InterPro"/>
</dbReference>
<keyword evidence="4" id="KW-0238">DNA-binding</keyword>
<keyword evidence="6" id="KW-0539">Nucleus</keyword>
<reference evidence="9" key="1">
    <citation type="submission" date="2023-06" db="EMBL/GenBank/DDBJ databases">
        <title>Genome-scale phylogeny and comparative genomics of the fungal order Sordariales.</title>
        <authorList>
            <consortium name="Lawrence Berkeley National Laboratory"/>
            <person name="Hensen N."/>
            <person name="Bonometti L."/>
            <person name="Westerberg I."/>
            <person name="Brannstrom I.O."/>
            <person name="Guillou S."/>
            <person name="Cros-Aarteil S."/>
            <person name="Calhoun S."/>
            <person name="Haridas S."/>
            <person name="Kuo A."/>
            <person name="Mondo S."/>
            <person name="Pangilinan J."/>
            <person name="Riley R."/>
            <person name="LaButti K."/>
            <person name="Andreopoulos B."/>
            <person name="Lipzen A."/>
            <person name="Chen C."/>
            <person name="Yanf M."/>
            <person name="Daum C."/>
            <person name="Ng V."/>
            <person name="Clum A."/>
            <person name="Steindorff A."/>
            <person name="Ohm R."/>
            <person name="Martin F."/>
            <person name="Silar P."/>
            <person name="Natvig D."/>
            <person name="Lalanne C."/>
            <person name="Gautier V."/>
            <person name="Ament-velasquez S.L."/>
            <person name="Kruys A."/>
            <person name="Hutchinson M.I."/>
            <person name="Powell A.J."/>
            <person name="Barry K."/>
            <person name="Miller A.N."/>
            <person name="Grigoriev I.V."/>
            <person name="Debuchy R."/>
            <person name="Gladieux P."/>
            <person name="Thoren M.H."/>
            <person name="Johannesson H."/>
        </authorList>
    </citation>
    <scope>NUCLEOTIDE SEQUENCE</scope>
    <source>
        <strain evidence="9">SMH3391-2</strain>
    </source>
</reference>
<keyword evidence="5" id="KW-0804">Transcription</keyword>
<dbReference type="PROSITE" id="PS00463">
    <property type="entry name" value="ZN2_CY6_FUNGAL_1"/>
    <property type="match status" value="1"/>
</dbReference>
<keyword evidence="3" id="KW-0805">Transcription regulation</keyword>
<evidence type="ECO:0000256" key="1">
    <source>
        <dbReference type="ARBA" id="ARBA00004123"/>
    </source>
</evidence>
<evidence type="ECO:0000313" key="9">
    <source>
        <dbReference type="EMBL" id="KAK0614841.1"/>
    </source>
</evidence>
<dbReference type="CDD" id="cd12148">
    <property type="entry name" value="fungal_TF_MHR"/>
    <property type="match status" value="1"/>
</dbReference>
<accession>A0AA40BV48</accession>
<dbReference type="GO" id="GO:0000976">
    <property type="term" value="F:transcription cis-regulatory region binding"/>
    <property type="evidence" value="ECO:0007669"/>
    <property type="project" value="TreeGrafter"/>
</dbReference>
<gene>
    <name evidence="9" type="ORF">B0T17DRAFT_510672</name>
</gene>
<dbReference type="GO" id="GO:0000981">
    <property type="term" value="F:DNA-binding transcription factor activity, RNA polymerase II-specific"/>
    <property type="evidence" value="ECO:0007669"/>
    <property type="project" value="InterPro"/>
</dbReference>
<evidence type="ECO:0000313" key="10">
    <source>
        <dbReference type="Proteomes" id="UP001174934"/>
    </source>
</evidence>
<feature type="region of interest" description="Disordered" evidence="7">
    <location>
        <begin position="60"/>
        <end position="80"/>
    </location>
</feature>
<dbReference type="InterPro" id="IPR007219">
    <property type="entry name" value="XnlR_reg_dom"/>
</dbReference>
<dbReference type="Pfam" id="PF00172">
    <property type="entry name" value="Zn_clus"/>
    <property type="match status" value="1"/>
</dbReference>
<evidence type="ECO:0000256" key="2">
    <source>
        <dbReference type="ARBA" id="ARBA00022723"/>
    </source>
</evidence>
<comment type="caution">
    <text evidence="9">The sequence shown here is derived from an EMBL/GenBank/DDBJ whole genome shotgun (WGS) entry which is preliminary data.</text>
</comment>
<dbReference type="InterPro" id="IPR051089">
    <property type="entry name" value="prtT"/>
</dbReference>
<evidence type="ECO:0000256" key="7">
    <source>
        <dbReference type="SAM" id="MobiDB-lite"/>
    </source>
</evidence>
<comment type="subcellular location">
    <subcellularLocation>
        <location evidence="1">Nucleus</location>
    </subcellularLocation>
</comment>
<dbReference type="SUPFAM" id="SSF57701">
    <property type="entry name" value="Zn2/Cys6 DNA-binding domain"/>
    <property type="match status" value="1"/>
</dbReference>
<dbReference type="SMART" id="SM00066">
    <property type="entry name" value="GAL4"/>
    <property type="match status" value="1"/>
</dbReference>
<dbReference type="PANTHER" id="PTHR31845">
    <property type="entry name" value="FINGER DOMAIN PROTEIN, PUTATIVE-RELATED"/>
    <property type="match status" value="1"/>
</dbReference>
<feature type="region of interest" description="Disordered" evidence="7">
    <location>
        <begin position="457"/>
        <end position="477"/>
    </location>
</feature>
<evidence type="ECO:0000259" key="8">
    <source>
        <dbReference type="PROSITE" id="PS50048"/>
    </source>
</evidence>
<evidence type="ECO:0000256" key="4">
    <source>
        <dbReference type="ARBA" id="ARBA00023125"/>
    </source>
</evidence>
<name>A0AA40BV48_9PEZI</name>
<dbReference type="Gene3D" id="4.10.240.10">
    <property type="entry name" value="Zn(2)-C6 fungal-type DNA-binding domain"/>
    <property type="match status" value="1"/>
</dbReference>
<proteinExistence type="predicted"/>
<dbReference type="Pfam" id="PF04082">
    <property type="entry name" value="Fungal_trans"/>
    <property type="match status" value="1"/>
</dbReference>
<dbReference type="GO" id="GO:0005634">
    <property type="term" value="C:nucleus"/>
    <property type="evidence" value="ECO:0007669"/>
    <property type="project" value="UniProtKB-SubCell"/>
</dbReference>